<sequence>MTKDDWTGLFLFLAALAGLYGLHMADVGGWPGAIVTGVSGLILGYHVGKLKS</sequence>
<dbReference type="RefSeq" id="WP_261494364.1">
    <property type="nucleotide sequence ID" value="NZ_JAOCQF010000001.1"/>
</dbReference>
<reference evidence="3" key="1">
    <citation type="submission" date="2023-07" db="EMBL/GenBank/DDBJ databases">
        <title>Defluviimonas sediminis sp. nov., isolated from mangrove sediment.</title>
        <authorList>
            <person name="Liu L."/>
            <person name="Li J."/>
            <person name="Huang Y."/>
            <person name="Pan J."/>
            <person name="Li M."/>
        </authorList>
    </citation>
    <scope>NUCLEOTIDE SEQUENCE [LARGE SCALE GENOMIC DNA]</scope>
    <source>
        <strain evidence="3">FT324</strain>
    </source>
</reference>
<proteinExistence type="predicted"/>
<gene>
    <name evidence="2" type="ORF">N5I32_05340</name>
</gene>
<name>A0ABT2NJ51_9RHOB</name>
<keyword evidence="1" id="KW-1133">Transmembrane helix</keyword>
<dbReference type="Proteomes" id="UP001205601">
    <property type="component" value="Unassembled WGS sequence"/>
</dbReference>
<accession>A0ABT2NJ51</accession>
<evidence type="ECO:0000313" key="2">
    <source>
        <dbReference type="EMBL" id="MCT8328937.1"/>
    </source>
</evidence>
<organism evidence="2 3">
    <name type="scientific">Albidovulum sediminis</name>
    <dbReference type="NCBI Taxonomy" id="3066345"/>
    <lineage>
        <taxon>Bacteria</taxon>
        <taxon>Pseudomonadati</taxon>
        <taxon>Pseudomonadota</taxon>
        <taxon>Alphaproteobacteria</taxon>
        <taxon>Rhodobacterales</taxon>
        <taxon>Paracoccaceae</taxon>
        <taxon>Albidovulum</taxon>
    </lineage>
</organism>
<keyword evidence="1" id="KW-0472">Membrane</keyword>
<keyword evidence="1" id="KW-0812">Transmembrane</keyword>
<evidence type="ECO:0000313" key="3">
    <source>
        <dbReference type="Proteomes" id="UP001205601"/>
    </source>
</evidence>
<protein>
    <submittedName>
        <fullName evidence="2">Uncharacterized protein</fullName>
    </submittedName>
</protein>
<keyword evidence="3" id="KW-1185">Reference proteome</keyword>
<comment type="caution">
    <text evidence="2">The sequence shown here is derived from an EMBL/GenBank/DDBJ whole genome shotgun (WGS) entry which is preliminary data.</text>
</comment>
<dbReference type="EMBL" id="JAOCQF010000001">
    <property type="protein sequence ID" value="MCT8328937.1"/>
    <property type="molecule type" value="Genomic_DNA"/>
</dbReference>
<evidence type="ECO:0000256" key="1">
    <source>
        <dbReference type="SAM" id="Phobius"/>
    </source>
</evidence>
<feature type="transmembrane region" description="Helical" evidence="1">
    <location>
        <begin position="31"/>
        <end position="48"/>
    </location>
</feature>